<accession>A0ABQ1L8Z4</accession>
<dbReference type="PRINTS" id="PR00035">
    <property type="entry name" value="HTHGNTR"/>
</dbReference>
<dbReference type="Pfam" id="PF07702">
    <property type="entry name" value="UTRA"/>
    <property type="match status" value="1"/>
</dbReference>
<dbReference type="Gene3D" id="3.40.1410.10">
    <property type="entry name" value="Chorismate lyase-like"/>
    <property type="match status" value="1"/>
</dbReference>
<dbReference type="InterPro" id="IPR050679">
    <property type="entry name" value="Bact_HTH_transcr_reg"/>
</dbReference>
<evidence type="ECO:0000256" key="2">
    <source>
        <dbReference type="ARBA" id="ARBA00023125"/>
    </source>
</evidence>
<dbReference type="PROSITE" id="PS50949">
    <property type="entry name" value="HTH_GNTR"/>
    <property type="match status" value="1"/>
</dbReference>
<dbReference type="InterPro" id="IPR036390">
    <property type="entry name" value="WH_DNA-bd_sf"/>
</dbReference>
<dbReference type="InterPro" id="IPR036388">
    <property type="entry name" value="WH-like_DNA-bd_sf"/>
</dbReference>
<name>A0ABQ1L8Z4_9RHOB</name>
<keyword evidence="2" id="KW-0238">DNA-binding</keyword>
<sequence>MYQLLVREMSDSHALPKYVQISELLIRDIQAGRLVDGERLPPEREMAARLGISVGTLRKSLDELTVQGLLERVQGSGNYVRAKPDAHSVYAFFRVELIEGGGLPTAELLSVDRRVKPDGFPRFGASPEGHRIRRLRRLNNVPAVLEEIWLDGSYADVIDAIALRESLYLYYRETLGLWITKAVDRLDLAVVPDWAPPAFGPSAGQPCMRATRVSYGPEGEAAEASWNWINTDVARYVARIT</sequence>
<dbReference type="InterPro" id="IPR000524">
    <property type="entry name" value="Tscrpt_reg_HTH_GntR"/>
</dbReference>
<dbReference type="InterPro" id="IPR011663">
    <property type="entry name" value="UTRA"/>
</dbReference>
<evidence type="ECO:0000256" key="3">
    <source>
        <dbReference type="ARBA" id="ARBA00023163"/>
    </source>
</evidence>
<dbReference type="Gene3D" id="1.10.10.10">
    <property type="entry name" value="Winged helix-like DNA-binding domain superfamily/Winged helix DNA-binding domain"/>
    <property type="match status" value="1"/>
</dbReference>
<dbReference type="Proteomes" id="UP000645462">
    <property type="component" value="Unassembled WGS sequence"/>
</dbReference>
<keyword evidence="1" id="KW-0805">Transcription regulation</keyword>
<dbReference type="SMART" id="SM00866">
    <property type="entry name" value="UTRA"/>
    <property type="match status" value="1"/>
</dbReference>
<keyword evidence="6" id="KW-1185">Reference proteome</keyword>
<dbReference type="SUPFAM" id="SSF46785">
    <property type="entry name" value="Winged helix' DNA-binding domain"/>
    <property type="match status" value="1"/>
</dbReference>
<dbReference type="EMBL" id="BMFC01000017">
    <property type="protein sequence ID" value="GGC19963.1"/>
    <property type="molecule type" value="Genomic_DNA"/>
</dbReference>
<dbReference type="PANTHER" id="PTHR44846:SF1">
    <property type="entry name" value="MANNOSYL-D-GLYCERATE TRANSPORT_METABOLISM SYSTEM REPRESSOR MNGR-RELATED"/>
    <property type="match status" value="1"/>
</dbReference>
<dbReference type="InterPro" id="IPR028978">
    <property type="entry name" value="Chorismate_lyase_/UTRA_dom_sf"/>
</dbReference>
<reference evidence="6" key="1">
    <citation type="journal article" date="2019" name="Int. J. Syst. Evol. Microbiol.">
        <title>The Global Catalogue of Microorganisms (GCM) 10K type strain sequencing project: providing services to taxonomists for standard genome sequencing and annotation.</title>
        <authorList>
            <consortium name="The Broad Institute Genomics Platform"/>
            <consortium name="The Broad Institute Genome Sequencing Center for Infectious Disease"/>
            <person name="Wu L."/>
            <person name="Ma J."/>
        </authorList>
    </citation>
    <scope>NUCLEOTIDE SEQUENCE [LARGE SCALE GENOMIC DNA]</scope>
    <source>
        <strain evidence="6">CGMCC 1.12478</strain>
    </source>
</reference>
<keyword evidence="3" id="KW-0804">Transcription</keyword>
<dbReference type="SUPFAM" id="SSF64288">
    <property type="entry name" value="Chorismate lyase-like"/>
    <property type="match status" value="1"/>
</dbReference>
<dbReference type="PANTHER" id="PTHR44846">
    <property type="entry name" value="MANNOSYL-D-GLYCERATE TRANSPORT/METABOLISM SYSTEM REPRESSOR MNGR-RELATED"/>
    <property type="match status" value="1"/>
</dbReference>
<dbReference type="CDD" id="cd07377">
    <property type="entry name" value="WHTH_GntR"/>
    <property type="match status" value="1"/>
</dbReference>
<comment type="caution">
    <text evidence="5">The sequence shown here is derived from an EMBL/GenBank/DDBJ whole genome shotgun (WGS) entry which is preliminary data.</text>
</comment>
<evidence type="ECO:0000256" key="1">
    <source>
        <dbReference type="ARBA" id="ARBA00023015"/>
    </source>
</evidence>
<protein>
    <submittedName>
        <fullName evidence="5">GntR family transcriptional regulator</fullName>
    </submittedName>
</protein>
<dbReference type="Pfam" id="PF00392">
    <property type="entry name" value="GntR"/>
    <property type="match status" value="1"/>
</dbReference>
<feature type="domain" description="HTH gntR-type" evidence="4">
    <location>
        <begin position="15"/>
        <end position="83"/>
    </location>
</feature>
<evidence type="ECO:0000313" key="5">
    <source>
        <dbReference type="EMBL" id="GGC19963.1"/>
    </source>
</evidence>
<evidence type="ECO:0000313" key="6">
    <source>
        <dbReference type="Proteomes" id="UP000645462"/>
    </source>
</evidence>
<gene>
    <name evidence="5" type="ORF">GCM10011363_40780</name>
</gene>
<organism evidence="5 6">
    <name type="scientific">Marivita lacus</name>
    <dbReference type="NCBI Taxonomy" id="1323742"/>
    <lineage>
        <taxon>Bacteria</taxon>
        <taxon>Pseudomonadati</taxon>
        <taxon>Pseudomonadota</taxon>
        <taxon>Alphaproteobacteria</taxon>
        <taxon>Rhodobacterales</taxon>
        <taxon>Roseobacteraceae</taxon>
        <taxon>Marivita</taxon>
    </lineage>
</organism>
<proteinExistence type="predicted"/>
<dbReference type="SMART" id="SM00345">
    <property type="entry name" value="HTH_GNTR"/>
    <property type="match status" value="1"/>
</dbReference>
<evidence type="ECO:0000259" key="4">
    <source>
        <dbReference type="PROSITE" id="PS50949"/>
    </source>
</evidence>